<keyword evidence="2" id="KW-1185">Reference proteome</keyword>
<organism evidence="1 2">
    <name type="scientific">Janthinobacterium psychrotolerans</name>
    <dbReference type="NCBI Taxonomy" id="1747903"/>
    <lineage>
        <taxon>Bacteria</taxon>
        <taxon>Pseudomonadati</taxon>
        <taxon>Pseudomonadota</taxon>
        <taxon>Betaproteobacteria</taxon>
        <taxon>Burkholderiales</taxon>
        <taxon>Oxalobacteraceae</taxon>
        <taxon>Janthinobacterium</taxon>
    </lineage>
</organism>
<gene>
    <name evidence="1" type="ORF">ASR47_103711</name>
</gene>
<dbReference type="GO" id="GO:0003677">
    <property type="term" value="F:DNA binding"/>
    <property type="evidence" value="ECO:0007669"/>
    <property type="project" value="InterPro"/>
</dbReference>
<dbReference type="AlphaFoldDB" id="A0A1A7CBC6"/>
<protein>
    <submittedName>
        <fullName evidence="1">Uncharacterized protein</fullName>
    </submittedName>
</protein>
<sequence>MVISVTVSGFEKTGKATLETLLRLVVALGLTKELESLFLQKPTSIKELEEASRPLRQRVPRKKMS</sequence>
<dbReference type="Gene3D" id="1.10.260.40">
    <property type="entry name" value="lambda repressor-like DNA-binding domains"/>
    <property type="match status" value="1"/>
</dbReference>
<dbReference type="RefSeq" id="WP_065305841.1">
    <property type="nucleotide sequence ID" value="NZ_LOCQ01000026.1"/>
</dbReference>
<dbReference type="Proteomes" id="UP000092713">
    <property type="component" value="Unassembled WGS sequence"/>
</dbReference>
<name>A0A1A7CBC6_9BURK</name>
<reference evidence="1 2" key="1">
    <citation type="submission" date="2016-04" db="EMBL/GenBank/DDBJ databases">
        <title>Draft genome sequence of Janthinobacterium psychrotolerans sp. nov., isolated from freshwater sediments in Denmark.</title>
        <authorList>
            <person name="Gong X."/>
            <person name="Skrivergaard S."/>
            <person name="Korsgaard B.S."/>
            <person name="Schreiber L."/>
            <person name="Marshall I.P."/>
            <person name="Finster K."/>
            <person name="Schramm A."/>
        </authorList>
    </citation>
    <scope>NUCLEOTIDE SEQUENCE [LARGE SCALE GENOMIC DNA]</scope>
    <source>
        <strain evidence="1 2">S3-2</strain>
    </source>
</reference>
<evidence type="ECO:0000313" key="2">
    <source>
        <dbReference type="Proteomes" id="UP000092713"/>
    </source>
</evidence>
<evidence type="ECO:0000313" key="1">
    <source>
        <dbReference type="EMBL" id="OBV41608.1"/>
    </source>
</evidence>
<proteinExistence type="predicted"/>
<dbReference type="OrthoDB" id="6433578at2"/>
<dbReference type="InterPro" id="IPR010982">
    <property type="entry name" value="Lambda_DNA-bd_dom_sf"/>
</dbReference>
<dbReference type="EMBL" id="LOCQ01000026">
    <property type="protein sequence ID" value="OBV41608.1"/>
    <property type="molecule type" value="Genomic_DNA"/>
</dbReference>
<accession>A0A1A7CBC6</accession>
<comment type="caution">
    <text evidence="1">The sequence shown here is derived from an EMBL/GenBank/DDBJ whole genome shotgun (WGS) entry which is preliminary data.</text>
</comment>